<name>A0ABU3X4Q7_9BACI</name>
<evidence type="ECO:0000313" key="3">
    <source>
        <dbReference type="Proteomes" id="UP001287282"/>
    </source>
</evidence>
<dbReference type="RefSeq" id="WP_317120198.1">
    <property type="nucleotide sequence ID" value="NZ_JAWJBA010000001.1"/>
</dbReference>
<keyword evidence="1" id="KW-1133">Transmembrane helix</keyword>
<dbReference type="EMBL" id="JAWJBA010000001">
    <property type="protein sequence ID" value="MDV2682864.1"/>
    <property type="molecule type" value="Genomic_DNA"/>
</dbReference>
<organism evidence="2 3">
    <name type="scientific">Alkalihalophilus lindianensis</name>
    <dbReference type="NCBI Taxonomy" id="1630542"/>
    <lineage>
        <taxon>Bacteria</taxon>
        <taxon>Bacillati</taxon>
        <taxon>Bacillota</taxon>
        <taxon>Bacilli</taxon>
        <taxon>Bacillales</taxon>
        <taxon>Bacillaceae</taxon>
        <taxon>Alkalihalophilus</taxon>
    </lineage>
</organism>
<reference evidence="2 3" key="1">
    <citation type="submission" date="2023-10" db="EMBL/GenBank/DDBJ databases">
        <title>Screening of Alkalihalobacillus lindianensis BZ-TG-R113 and Its Alleviation of Salt Stress on Rapeseed Growth.</title>
        <authorList>
            <person name="Zhao B."/>
            <person name="Guo T."/>
        </authorList>
    </citation>
    <scope>NUCLEOTIDE SEQUENCE [LARGE SCALE GENOMIC DNA]</scope>
    <source>
        <strain evidence="2 3">BZ-TG-R113</strain>
    </source>
</reference>
<keyword evidence="1" id="KW-0472">Membrane</keyword>
<keyword evidence="1" id="KW-0812">Transmembrane</keyword>
<keyword evidence="3" id="KW-1185">Reference proteome</keyword>
<proteinExistence type="predicted"/>
<dbReference type="Proteomes" id="UP001287282">
    <property type="component" value="Unassembled WGS sequence"/>
</dbReference>
<accession>A0ABU3X4Q7</accession>
<comment type="caution">
    <text evidence="2">The sequence shown here is derived from an EMBL/GenBank/DDBJ whole genome shotgun (WGS) entry which is preliminary data.</text>
</comment>
<evidence type="ECO:0000256" key="1">
    <source>
        <dbReference type="SAM" id="Phobius"/>
    </source>
</evidence>
<sequence>MGIGSIIVFYLVPIVLVALVIRWVRLIKVNSDEQVQQNKQIITLLEDIRKRKNTL</sequence>
<evidence type="ECO:0008006" key="4">
    <source>
        <dbReference type="Google" id="ProtNLM"/>
    </source>
</evidence>
<gene>
    <name evidence="2" type="ORF">RYX56_00605</name>
</gene>
<evidence type="ECO:0000313" key="2">
    <source>
        <dbReference type="EMBL" id="MDV2682864.1"/>
    </source>
</evidence>
<feature type="transmembrane region" description="Helical" evidence="1">
    <location>
        <begin position="6"/>
        <end position="24"/>
    </location>
</feature>
<protein>
    <recommendedName>
        <fullName evidence="4">DUF4083 domain-containing protein</fullName>
    </recommendedName>
</protein>